<accession>A0A1C3XRH0</accession>
<dbReference type="GO" id="GO:0070814">
    <property type="term" value="P:hydrogen sulfide biosynthetic process"/>
    <property type="evidence" value="ECO:0007669"/>
    <property type="project" value="UniProtKB-UniRule"/>
</dbReference>
<feature type="binding site" evidence="14">
    <location>
        <begin position="158"/>
        <end position="161"/>
    </location>
    <ligand>
        <name>GTP</name>
        <dbReference type="ChEBI" id="CHEBI:37565"/>
    </ligand>
</feature>
<dbReference type="Gene3D" id="3.40.50.300">
    <property type="entry name" value="P-loop containing nucleotide triphosphate hydrolases"/>
    <property type="match status" value="2"/>
</dbReference>
<dbReference type="SUPFAM" id="SSF50465">
    <property type="entry name" value="EF-Tu/eEF-1alpha/eIF2-gamma C-terminal domain"/>
    <property type="match status" value="1"/>
</dbReference>
<dbReference type="InterPro" id="IPR027417">
    <property type="entry name" value="P-loop_NTPase"/>
</dbReference>
<evidence type="ECO:0000256" key="15">
    <source>
        <dbReference type="HAMAP-Rule" id="MF_00065"/>
    </source>
</evidence>
<evidence type="ECO:0000256" key="3">
    <source>
        <dbReference type="ARBA" id="ARBA00005438"/>
    </source>
</evidence>
<keyword evidence="11" id="KW-0511">Multifunctional enzyme</keyword>
<dbReference type="GO" id="GO:0004020">
    <property type="term" value="F:adenylylsulfate kinase activity"/>
    <property type="evidence" value="ECO:0007669"/>
    <property type="project" value="UniProtKB-UniRule"/>
</dbReference>
<dbReference type="NCBIfam" id="NF003013">
    <property type="entry name" value="PRK03846.1"/>
    <property type="match status" value="1"/>
</dbReference>
<dbReference type="PRINTS" id="PR00315">
    <property type="entry name" value="ELONGATNFCT"/>
</dbReference>
<dbReference type="Pfam" id="PF01583">
    <property type="entry name" value="APS_kinase"/>
    <property type="match status" value="1"/>
</dbReference>
<comment type="catalytic activity">
    <reaction evidence="1 15">
        <text>adenosine 5'-phosphosulfate + ATP = 3'-phosphoadenylyl sulfate + ADP + H(+)</text>
        <dbReference type="Rhea" id="RHEA:24152"/>
        <dbReference type="ChEBI" id="CHEBI:15378"/>
        <dbReference type="ChEBI" id="CHEBI:30616"/>
        <dbReference type="ChEBI" id="CHEBI:58243"/>
        <dbReference type="ChEBI" id="CHEBI:58339"/>
        <dbReference type="ChEBI" id="CHEBI:456216"/>
        <dbReference type="EC" id="2.7.1.25"/>
    </reaction>
</comment>
<keyword evidence="15" id="KW-0418">Kinase</keyword>
<evidence type="ECO:0000256" key="9">
    <source>
        <dbReference type="ARBA" id="ARBA00022840"/>
    </source>
</evidence>
<comment type="function">
    <text evidence="15">Catalyzes the synthesis of activated sulfate.</text>
</comment>
<comment type="similarity">
    <text evidence="14">Belongs to the TRAFAC class translation factor GTPase superfamily. Classic translation factor GTPase family. CysN/NodQ subfamily.</text>
</comment>
<dbReference type="FunFam" id="3.40.50.300:FF:000119">
    <property type="entry name" value="Sulfate adenylyltransferase subunit 1"/>
    <property type="match status" value="1"/>
</dbReference>
<dbReference type="SUPFAM" id="SSF50447">
    <property type="entry name" value="Translation proteins"/>
    <property type="match status" value="1"/>
</dbReference>
<comment type="similarity">
    <text evidence="3">In the C-terminal section; belongs to the APS kinase family.</text>
</comment>
<comment type="catalytic activity">
    <reaction evidence="13 14">
        <text>sulfate + ATP + H(+) = adenosine 5'-phosphosulfate + diphosphate</text>
        <dbReference type="Rhea" id="RHEA:18133"/>
        <dbReference type="ChEBI" id="CHEBI:15378"/>
        <dbReference type="ChEBI" id="CHEBI:16189"/>
        <dbReference type="ChEBI" id="CHEBI:30616"/>
        <dbReference type="ChEBI" id="CHEBI:33019"/>
        <dbReference type="ChEBI" id="CHEBI:58243"/>
        <dbReference type="EC" id="2.7.7.4"/>
    </reaction>
</comment>
<dbReference type="CDD" id="cd03695">
    <property type="entry name" value="CysN_NodQ_II"/>
    <property type="match status" value="1"/>
</dbReference>
<dbReference type="InterPro" id="IPR050100">
    <property type="entry name" value="TRAFAC_GTPase_members"/>
</dbReference>
<dbReference type="HAMAP" id="MF_00062">
    <property type="entry name" value="Sulf_adenylyltr_sub1"/>
    <property type="match status" value="1"/>
</dbReference>
<keyword evidence="6 14" id="KW-0808">Transferase</keyword>
<evidence type="ECO:0000256" key="5">
    <source>
        <dbReference type="ARBA" id="ARBA00011760"/>
    </source>
</evidence>
<dbReference type="EC" id="2.7.1.25" evidence="15"/>
<dbReference type="NCBIfam" id="TIGR00455">
    <property type="entry name" value="apsK"/>
    <property type="match status" value="1"/>
</dbReference>
<protein>
    <recommendedName>
        <fullName evidence="14 15">Multifunctional fusion protein</fullName>
    </recommendedName>
    <domain>
        <recommendedName>
            <fullName evidence="14">Sulfate adenylyltransferase subunit 1</fullName>
            <ecNumber evidence="14">2.7.7.4</ecNumber>
        </recommendedName>
        <alternativeName>
            <fullName evidence="14">ATP-sulfurylase large subunit</fullName>
        </alternativeName>
        <alternativeName>
            <fullName evidence="14">Sulfate adenylate transferase</fullName>
            <shortName evidence="14">SAT</shortName>
        </alternativeName>
    </domain>
    <domain>
        <recommendedName>
            <fullName evidence="15">Adenylyl-sulfate kinase</fullName>
            <ecNumber evidence="15">2.7.1.25</ecNumber>
        </recommendedName>
        <alternativeName>
            <fullName evidence="15">APS kinase</fullName>
        </alternativeName>
        <alternativeName>
            <fullName evidence="15">ATP adenosine-5'-phosphosulfate 3'-phosphotransferase</fullName>
        </alternativeName>
        <alternativeName>
            <fullName evidence="15">Adenosine-5'-phosphosulfate kinase</fullName>
        </alternativeName>
    </domain>
</protein>
<dbReference type="InterPro" id="IPR044139">
    <property type="entry name" value="CysN_NoDQ_III"/>
</dbReference>
<dbReference type="PANTHER" id="PTHR23115">
    <property type="entry name" value="TRANSLATION FACTOR"/>
    <property type="match status" value="1"/>
</dbReference>
<feature type="binding site" evidence="14">
    <location>
        <begin position="103"/>
        <end position="107"/>
    </location>
    <ligand>
        <name>GTP</name>
        <dbReference type="ChEBI" id="CHEBI:37565"/>
    </ligand>
</feature>
<dbReference type="NCBIfam" id="TIGR02034">
    <property type="entry name" value="CysN"/>
    <property type="match status" value="1"/>
</dbReference>
<dbReference type="GO" id="GO:0003924">
    <property type="term" value="F:GTPase activity"/>
    <property type="evidence" value="ECO:0007669"/>
    <property type="project" value="InterPro"/>
</dbReference>
<dbReference type="HAMAP" id="MF_00065">
    <property type="entry name" value="Adenylyl_sulf_kinase"/>
    <property type="match status" value="1"/>
</dbReference>
<dbReference type="Pfam" id="PF00009">
    <property type="entry name" value="GTP_EFTU"/>
    <property type="match status" value="1"/>
</dbReference>
<feature type="binding site" evidence="14">
    <location>
        <begin position="24"/>
        <end position="31"/>
    </location>
    <ligand>
        <name>GTP</name>
        <dbReference type="ChEBI" id="CHEBI:37565"/>
    </ligand>
</feature>
<comment type="function">
    <text evidence="2">APS kinase catalyzes the synthesis of activated sulfate.</text>
</comment>
<dbReference type="GO" id="GO:0000103">
    <property type="term" value="P:sulfate assimilation"/>
    <property type="evidence" value="ECO:0007669"/>
    <property type="project" value="UniProtKB-UniRule"/>
</dbReference>
<comment type="function">
    <text evidence="14">With CysD forms the ATP sulfurylase (ATPS) that catalyzes the adenylation of sulfate producing adenosine 5'-phosphosulfate (APS) and diphosphate, the first enzymatic step in sulfur assimilation pathway. APS synthesis involves the formation of a high-energy phosphoric-sulfuric acid anhydride bond driven by GTP hydrolysis by CysN coupled to ATP hydrolysis by CysD.</text>
</comment>
<proteinExistence type="inferred from homology"/>
<evidence type="ECO:0000256" key="8">
    <source>
        <dbReference type="ARBA" id="ARBA00022741"/>
    </source>
</evidence>
<dbReference type="InterPro" id="IPR059117">
    <property type="entry name" value="APS_kinase_dom"/>
</dbReference>
<dbReference type="InterPro" id="IPR009000">
    <property type="entry name" value="Transl_B-barrel_sf"/>
</dbReference>
<feature type="domain" description="Tr-type G" evidence="16">
    <location>
        <begin position="15"/>
        <end position="228"/>
    </location>
</feature>
<keyword evidence="8 14" id="KW-0547">Nucleotide-binding</keyword>
<dbReference type="SUPFAM" id="SSF52540">
    <property type="entry name" value="P-loop containing nucleoside triphosphate hydrolases"/>
    <property type="match status" value="2"/>
</dbReference>
<dbReference type="CDD" id="cd04166">
    <property type="entry name" value="CysN_ATPS"/>
    <property type="match status" value="1"/>
</dbReference>
<evidence type="ECO:0000256" key="12">
    <source>
        <dbReference type="ARBA" id="ARBA00024872"/>
    </source>
</evidence>
<organism evidence="17 18">
    <name type="scientific">Bradyrhizobium shewense</name>
    <dbReference type="NCBI Taxonomy" id="1761772"/>
    <lineage>
        <taxon>Bacteria</taxon>
        <taxon>Pseudomonadati</taxon>
        <taxon>Pseudomonadota</taxon>
        <taxon>Alphaproteobacteria</taxon>
        <taxon>Hyphomicrobiales</taxon>
        <taxon>Nitrobacteraceae</taxon>
        <taxon>Bradyrhizobium</taxon>
    </lineage>
</organism>
<dbReference type="PROSITE" id="PS00301">
    <property type="entry name" value="G_TR_1"/>
    <property type="match status" value="1"/>
</dbReference>
<reference evidence="18" key="1">
    <citation type="submission" date="2016-08" db="EMBL/GenBank/DDBJ databases">
        <authorList>
            <person name="Varghese N."/>
            <person name="Submissions Spin"/>
        </authorList>
    </citation>
    <scope>NUCLEOTIDE SEQUENCE [LARGE SCALE GENOMIC DNA]</scope>
    <source>
        <strain evidence="18">ERR11</strain>
    </source>
</reference>
<dbReference type="GO" id="GO:0005525">
    <property type="term" value="F:GTP binding"/>
    <property type="evidence" value="ECO:0007669"/>
    <property type="project" value="UniProtKB-UniRule"/>
</dbReference>
<dbReference type="InterPro" id="IPR011779">
    <property type="entry name" value="SO4_adenylTrfase_lsu"/>
</dbReference>
<comment type="pathway">
    <text evidence="14">Sulfur metabolism; hydrogen sulfide biosynthesis; sulfite from sulfate: step 1/3.</text>
</comment>
<evidence type="ECO:0000256" key="2">
    <source>
        <dbReference type="ARBA" id="ARBA00002357"/>
    </source>
</evidence>
<dbReference type="AlphaFoldDB" id="A0A1C3XRH0"/>
<evidence type="ECO:0000256" key="1">
    <source>
        <dbReference type="ARBA" id="ARBA00001823"/>
    </source>
</evidence>
<dbReference type="UniPathway" id="UPA00140">
    <property type="reaction ID" value="UER00204"/>
</dbReference>
<dbReference type="CDD" id="cd04095">
    <property type="entry name" value="CysN_NoDQ_III"/>
    <property type="match status" value="1"/>
</dbReference>
<gene>
    <name evidence="14" type="primary">cysN</name>
    <name evidence="15" type="synonym">cysC</name>
    <name evidence="17" type="ORF">GA0061098_103136</name>
</gene>
<dbReference type="InterPro" id="IPR044138">
    <property type="entry name" value="CysN_II"/>
</dbReference>
<dbReference type="EC" id="2.7.7.4" evidence="14"/>
<dbReference type="CDD" id="cd02027">
    <property type="entry name" value="APSK"/>
    <property type="match status" value="1"/>
</dbReference>
<dbReference type="NCBIfam" id="NF004035">
    <property type="entry name" value="PRK05506.1"/>
    <property type="match status" value="1"/>
</dbReference>
<evidence type="ECO:0000256" key="6">
    <source>
        <dbReference type="ARBA" id="ARBA00022679"/>
    </source>
</evidence>
<dbReference type="InterPro" id="IPR000795">
    <property type="entry name" value="T_Tr_GTP-bd_dom"/>
</dbReference>
<dbReference type="GO" id="GO:0005524">
    <property type="term" value="F:ATP binding"/>
    <property type="evidence" value="ECO:0007669"/>
    <property type="project" value="UniProtKB-UniRule"/>
</dbReference>
<dbReference type="Gene3D" id="2.40.30.10">
    <property type="entry name" value="Translation factors"/>
    <property type="match status" value="2"/>
</dbReference>
<dbReference type="PROSITE" id="PS51722">
    <property type="entry name" value="G_TR_2"/>
    <property type="match status" value="1"/>
</dbReference>
<comment type="function">
    <text evidence="12">Proposed to provide activated sulfate for transfer to Nod factor. ATP sulfurylase may be the GTPase, regulating ATP sulfurylase activity.</text>
</comment>
<keyword evidence="9 14" id="KW-0067">ATP-binding</keyword>
<dbReference type="Proteomes" id="UP000199184">
    <property type="component" value="Unassembled WGS sequence"/>
</dbReference>
<feature type="active site" description="Phosphoserine intermediate" evidence="15">
    <location>
        <position position="534"/>
    </location>
</feature>
<dbReference type="RefSeq" id="WP_091966224.1">
    <property type="nucleotide sequence ID" value="NZ_FMAI01000031.1"/>
</dbReference>
<evidence type="ECO:0000259" key="16">
    <source>
        <dbReference type="PROSITE" id="PS51722"/>
    </source>
</evidence>
<dbReference type="NCBIfam" id="NF003478">
    <property type="entry name" value="PRK05124.1"/>
    <property type="match status" value="1"/>
</dbReference>
<dbReference type="InterPro" id="IPR002891">
    <property type="entry name" value="APS"/>
</dbReference>
<evidence type="ECO:0000256" key="11">
    <source>
        <dbReference type="ARBA" id="ARBA00023268"/>
    </source>
</evidence>
<dbReference type="InterPro" id="IPR054696">
    <property type="entry name" value="GTP-eEF1A_C"/>
</dbReference>
<dbReference type="InterPro" id="IPR009001">
    <property type="entry name" value="Transl_elong_EF1A/Init_IF2_C"/>
</dbReference>
<evidence type="ECO:0000256" key="10">
    <source>
        <dbReference type="ARBA" id="ARBA00023134"/>
    </source>
</evidence>
<comment type="pathway">
    <text evidence="15">Sulfur metabolism; hydrogen sulfide biosynthesis; sulfite from sulfate: step 2/3.</text>
</comment>
<comment type="subunit">
    <text evidence="14">Heterodimer composed of CysD, the smaller subunit, and CysN.</text>
</comment>
<keyword evidence="7 14" id="KW-0548">Nucleotidyltransferase</keyword>
<comment type="similarity">
    <text evidence="15">Belongs to the APS kinase family.</text>
</comment>
<dbReference type="InterPro" id="IPR031157">
    <property type="entry name" value="G_TR_CS"/>
</dbReference>
<keyword evidence="18" id="KW-1185">Reference proteome</keyword>
<keyword evidence="15" id="KW-0597">Phosphoprotein</keyword>
<comment type="similarity">
    <text evidence="4">In the N-terminal section; belongs to the TRAFAC class translation factor GTPase superfamily. Classic translation factor GTPase family. CysN/NodQ subfamily.</text>
</comment>
<feature type="binding site" evidence="15">
    <location>
        <begin position="460"/>
        <end position="467"/>
    </location>
    <ligand>
        <name>ATP</name>
        <dbReference type="ChEBI" id="CHEBI:30616"/>
    </ligand>
</feature>
<evidence type="ECO:0000313" key="17">
    <source>
        <dbReference type="EMBL" id="SCB54858.1"/>
    </source>
</evidence>
<dbReference type="GO" id="GO:0004781">
    <property type="term" value="F:sulfate adenylyltransferase (ATP) activity"/>
    <property type="evidence" value="ECO:0007669"/>
    <property type="project" value="UniProtKB-UniRule"/>
</dbReference>
<sequence>MFVKPTTEAVAARTKDQLRFITCGSVDDGKSTLIGRLLHDSKMIYHDQLTVLERDSIKHGSTGNDIDFALLVDGLEAEREQGITIDIAYRFFTTPRRSFMVADTPGHEQYTRNMATGASHAQLAIILIDARKGVMVQTRRHSFICSLLGIRHVVLAVNKIDLVAYNKECFDRIARDYLAFAAGLGFNSIVPIPISARYGDNVVDRSAHANWYHGPCLLEHLESIDIPSGTAGQAFRFPVQWVNRPNPDFRGYAGTVASGRISAGDEIVVAASGRTTRIKRIVTHDGDLVGAEAGDAVTITLEDEIDIGRGDILSRPDDRPKVADQFAAYVIWMDQEPLAPGRNYVLRIGSQTITGSITAIRHRIDVNTCEHLAAGMLSLNEIAFCDVATTMPAVFDPYDLNRKTGSFIFIDRYTNRTVGAGMIAFPLRRDTNIARQALSVDRRERAALKNQKPCVIWFTGLSGAGKTTIANLVDQRLCSMSRHTMLLDGDNLRGGLNADLGFSETDRVENIRRVGEVAKLMADSGLIVICSFISPSRAERDRVRGLVGKEEFIEVFVDTPIEECARRDPKGLYSKVKSGKIKDFTGIDSCYEAPTTPEIHLRTMEQTLEHSAEAVVDVLMARSIIDG</sequence>
<comment type="subunit">
    <text evidence="5">Sulfate-activating enzymes, NodP and NodQ, may be physically associated.</text>
</comment>
<evidence type="ECO:0000256" key="14">
    <source>
        <dbReference type="HAMAP-Rule" id="MF_00062"/>
    </source>
</evidence>
<evidence type="ECO:0000256" key="7">
    <source>
        <dbReference type="ARBA" id="ARBA00022695"/>
    </source>
</evidence>
<dbReference type="Pfam" id="PF22594">
    <property type="entry name" value="GTP-eEF1A_C"/>
    <property type="match status" value="1"/>
</dbReference>
<keyword evidence="10 14" id="KW-0342">GTP-binding</keyword>
<dbReference type="InterPro" id="IPR041757">
    <property type="entry name" value="CysN_GTP-bd"/>
</dbReference>
<dbReference type="EMBL" id="FMAI01000031">
    <property type="protein sequence ID" value="SCB54858.1"/>
    <property type="molecule type" value="Genomic_DNA"/>
</dbReference>
<evidence type="ECO:0000256" key="13">
    <source>
        <dbReference type="ARBA" id="ARBA00049370"/>
    </source>
</evidence>
<name>A0A1C3XRH0_9BRAD</name>
<evidence type="ECO:0000313" key="18">
    <source>
        <dbReference type="Proteomes" id="UP000199184"/>
    </source>
</evidence>
<evidence type="ECO:0000256" key="4">
    <source>
        <dbReference type="ARBA" id="ARBA00007237"/>
    </source>
</evidence>